<accession>A0ABT9IWW3</accession>
<feature type="domain" description="SLH" evidence="2">
    <location>
        <begin position="682"/>
        <end position="742"/>
    </location>
</feature>
<organism evidence="3 4">
    <name type="scientific">Chengkuizengella axinellae</name>
    <dbReference type="NCBI Taxonomy" id="3064388"/>
    <lineage>
        <taxon>Bacteria</taxon>
        <taxon>Bacillati</taxon>
        <taxon>Bacillota</taxon>
        <taxon>Bacilli</taxon>
        <taxon>Bacillales</taxon>
        <taxon>Paenibacillaceae</taxon>
        <taxon>Chengkuizengella</taxon>
    </lineage>
</organism>
<sequence length="742" mass="84826">MQKKLVVSLLSSALIAGSLISPVSAEKTQVVESNTSVETSTVSEGQDISREELVSKVRELFPNKFDFVSDEDFEFMYNDFYNEESFDVSFYKRLGDDKRVYGDFQFNSSKELIGFYYNDDDLAYENDIFPPKVEFDQAKEIAQKFIDSIGLTNIEVEENPYQNISVSPLTEPIEYNFIITTKENGITVKSQQGDITVSGNGEITRYFNRNSTNDTFEDASNILTLESIKQQILEDFNLELVYLIDWNYRNDETIAKLAYVLNPSFEQVNAQDGSYLINREFVSELNSNQKYKKIGESPVENKPLTKDEAEEMALELLEPVNDEVKLTIRGTNENETRYGFTTYDVSYMYELRNSGSGSSVDFNKETGDLIRYYRDEYNILFSEGEDSEPISEEDALEIALDYVKQYAPVIANELVYYEDGSSLNQSYYSYRYGEDLEYMFHFPQYKDGIRIQGNGASVSVSKTDGTLTRMSIDSHVPDQWPNLEDAVSLEKAMSDFQDNLTLELVYDLSLDYKEGDVKHHIPYYDVSFSSEVLYSFYDGIKGEWVTRSYVADQPEMSVEVSHPWAEKELNYLIKKGIISPNENGEVSPDEAVTVAEGLDVLIKSLNRYYDIEDSEGAAPTFSNIDSDHEYFYIIERAVQQGIINSEPDTFAVDEALTREQLTYWYVKALGLQKMAEQQNLYLIDFADSEQIADEYQSYVAIANSLGLITANENGQFRPQESVTLAEISVSVIRLANMMNEFK</sequence>
<keyword evidence="4" id="KW-1185">Reference proteome</keyword>
<gene>
    <name evidence="3" type="ORF">Q5Y73_07010</name>
</gene>
<proteinExistence type="predicted"/>
<protein>
    <submittedName>
        <fullName evidence="3">S-layer homology domain-containing protein</fullName>
    </submittedName>
</protein>
<evidence type="ECO:0000256" key="1">
    <source>
        <dbReference type="SAM" id="SignalP"/>
    </source>
</evidence>
<dbReference type="Pfam" id="PF00395">
    <property type="entry name" value="SLH"/>
    <property type="match status" value="3"/>
</dbReference>
<name>A0ABT9IWW3_9BACL</name>
<feature type="domain" description="SLH" evidence="2">
    <location>
        <begin position="617"/>
        <end position="679"/>
    </location>
</feature>
<feature type="chain" id="PRO_5045684317" evidence="1">
    <location>
        <begin position="26"/>
        <end position="742"/>
    </location>
</feature>
<comment type="caution">
    <text evidence="3">The sequence shown here is derived from an EMBL/GenBank/DDBJ whole genome shotgun (WGS) entry which is preliminary data.</text>
</comment>
<dbReference type="Pfam" id="PF16244">
    <property type="entry name" value="DUF4901"/>
    <property type="match status" value="1"/>
</dbReference>
<dbReference type="InterPro" id="IPR032599">
    <property type="entry name" value="YcdB/YcdC_rep_domain"/>
</dbReference>
<evidence type="ECO:0000313" key="3">
    <source>
        <dbReference type="EMBL" id="MDP5273848.1"/>
    </source>
</evidence>
<dbReference type="InterPro" id="IPR001119">
    <property type="entry name" value="SLH_dom"/>
</dbReference>
<dbReference type="PROSITE" id="PS51272">
    <property type="entry name" value="SLH"/>
    <property type="match status" value="3"/>
</dbReference>
<dbReference type="RefSeq" id="WP_305991147.1">
    <property type="nucleotide sequence ID" value="NZ_JAVAMP010000002.1"/>
</dbReference>
<reference evidence="3 4" key="1">
    <citation type="submission" date="2023-08" db="EMBL/GenBank/DDBJ databases">
        <authorList>
            <person name="Park J.-S."/>
        </authorList>
    </citation>
    <scope>NUCLEOTIDE SEQUENCE [LARGE SCALE GENOMIC DNA]</scope>
    <source>
        <strain evidence="3 4">2205SS18-9</strain>
    </source>
</reference>
<feature type="domain" description="SLH" evidence="2">
    <location>
        <begin position="552"/>
        <end position="615"/>
    </location>
</feature>
<evidence type="ECO:0000259" key="2">
    <source>
        <dbReference type="PROSITE" id="PS51272"/>
    </source>
</evidence>
<dbReference type="EMBL" id="JAVAMP010000002">
    <property type="protein sequence ID" value="MDP5273848.1"/>
    <property type="molecule type" value="Genomic_DNA"/>
</dbReference>
<keyword evidence="1" id="KW-0732">Signal</keyword>
<feature type="signal peptide" evidence="1">
    <location>
        <begin position="1"/>
        <end position="25"/>
    </location>
</feature>
<evidence type="ECO:0000313" key="4">
    <source>
        <dbReference type="Proteomes" id="UP001231941"/>
    </source>
</evidence>
<dbReference type="Proteomes" id="UP001231941">
    <property type="component" value="Unassembled WGS sequence"/>
</dbReference>